<dbReference type="PANTHER" id="PTHR36453:SF1">
    <property type="entry name" value="RIGHT HANDED BETA HELIX DOMAIN-CONTAINING PROTEIN"/>
    <property type="match status" value="1"/>
</dbReference>
<protein>
    <submittedName>
        <fullName evidence="2">Alpha/beta hydrolase fold domain-containing protein</fullName>
    </submittedName>
</protein>
<organism evidence="2 3">
    <name type="scientific">Christiangramia antarctica</name>
    <dbReference type="NCBI Taxonomy" id="2058158"/>
    <lineage>
        <taxon>Bacteria</taxon>
        <taxon>Pseudomonadati</taxon>
        <taxon>Bacteroidota</taxon>
        <taxon>Flavobacteriia</taxon>
        <taxon>Flavobacteriales</taxon>
        <taxon>Flavobacteriaceae</taxon>
        <taxon>Christiangramia</taxon>
    </lineage>
</organism>
<dbReference type="Pfam" id="PF01738">
    <property type="entry name" value="DLH"/>
    <property type="match status" value="1"/>
</dbReference>
<dbReference type="Pfam" id="PF20434">
    <property type="entry name" value="BD-FAE"/>
    <property type="match status" value="1"/>
</dbReference>
<dbReference type="PANTHER" id="PTHR36453">
    <property type="entry name" value="SECRETED PROTEIN-RELATED"/>
    <property type="match status" value="1"/>
</dbReference>
<dbReference type="InterPro" id="IPR011050">
    <property type="entry name" value="Pectin_lyase_fold/virulence"/>
</dbReference>
<dbReference type="Proteomes" id="UP001597438">
    <property type="component" value="Unassembled WGS sequence"/>
</dbReference>
<evidence type="ECO:0000313" key="2">
    <source>
        <dbReference type="EMBL" id="MFD2832650.1"/>
    </source>
</evidence>
<keyword evidence="2" id="KW-0378">Hydrolase</keyword>
<dbReference type="InterPro" id="IPR029058">
    <property type="entry name" value="AB_hydrolase_fold"/>
</dbReference>
<reference evidence="3" key="1">
    <citation type="journal article" date="2019" name="Int. J. Syst. Evol. Microbiol.">
        <title>The Global Catalogue of Microorganisms (GCM) 10K type strain sequencing project: providing services to taxonomists for standard genome sequencing and annotation.</title>
        <authorList>
            <consortium name="The Broad Institute Genomics Platform"/>
            <consortium name="The Broad Institute Genome Sequencing Center for Infectious Disease"/>
            <person name="Wu L."/>
            <person name="Ma J."/>
        </authorList>
    </citation>
    <scope>NUCLEOTIDE SEQUENCE [LARGE SCALE GENOMIC DNA]</scope>
    <source>
        <strain evidence="3">KCTC 52925</strain>
    </source>
</reference>
<dbReference type="RefSeq" id="WP_251741823.1">
    <property type="nucleotide sequence ID" value="NZ_JBHUOJ010000009.1"/>
</dbReference>
<dbReference type="EMBL" id="JBHUOJ010000009">
    <property type="protein sequence ID" value="MFD2832650.1"/>
    <property type="molecule type" value="Genomic_DNA"/>
</dbReference>
<dbReference type="InterPro" id="IPR012334">
    <property type="entry name" value="Pectin_lyas_fold"/>
</dbReference>
<dbReference type="SUPFAM" id="SSF50156">
    <property type="entry name" value="PDZ domain-like"/>
    <property type="match status" value="1"/>
</dbReference>
<dbReference type="InterPro" id="IPR001478">
    <property type="entry name" value="PDZ"/>
</dbReference>
<accession>A0ABW5X228</accession>
<dbReference type="SUPFAM" id="SSF51126">
    <property type="entry name" value="Pectin lyase-like"/>
    <property type="match status" value="1"/>
</dbReference>
<dbReference type="PROSITE" id="PS50106">
    <property type="entry name" value="PDZ"/>
    <property type="match status" value="1"/>
</dbReference>
<name>A0ABW5X228_9FLAO</name>
<proteinExistence type="predicted"/>
<comment type="caution">
    <text evidence="2">The sequence shown here is derived from an EMBL/GenBank/DDBJ whole genome shotgun (WGS) entry which is preliminary data.</text>
</comment>
<dbReference type="InterPro" id="IPR049492">
    <property type="entry name" value="BD-FAE-like_dom"/>
</dbReference>
<dbReference type="GO" id="GO:0016787">
    <property type="term" value="F:hydrolase activity"/>
    <property type="evidence" value="ECO:0007669"/>
    <property type="project" value="UniProtKB-KW"/>
</dbReference>
<dbReference type="SUPFAM" id="SSF53474">
    <property type="entry name" value="alpha/beta-Hydrolases"/>
    <property type="match status" value="1"/>
</dbReference>
<dbReference type="Gene3D" id="2.160.20.10">
    <property type="entry name" value="Single-stranded right-handed beta-helix, Pectin lyase-like"/>
    <property type="match status" value="1"/>
</dbReference>
<dbReference type="InterPro" id="IPR036034">
    <property type="entry name" value="PDZ_sf"/>
</dbReference>
<dbReference type="InterPro" id="IPR006626">
    <property type="entry name" value="PbH1"/>
</dbReference>
<gene>
    <name evidence="2" type="ORF">ACFSYS_05070</name>
</gene>
<feature type="domain" description="PDZ" evidence="1">
    <location>
        <begin position="964"/>
        <end position="1018"/>
    </location>
</feature>
<evidence type="ECO:0000313" key="3">
    <source>
        <dbReference type="Proteomes" id="UP001597438"/>
    </source>
</evidence>
<dbReference type="Gene3D" id="3.40.50.1820">
    <property type="entry name" value="alpha/beta hydrolase"/>
    <property type="match status" value="1"/>
</dbReference>
<dbReference type="InterPro" id="IPR002925">
    <property type="entry name" value="Dienelactn_hydro"/>
</dbReference>
<evidence type="ECO:0000259" key="1">
    <source>
        <dbReference type="PROSITE" id="PS50106"/>
    </source>
</evidence>
<dbReference type="Pfam" id="PF13180">
    <property type="entry name" value="PDZ_2"/>
    <property type="match status" value="1"/>
</dbReference>
<dbReference type="Gene3D" id="2.30.42.10">
    <property type="match status" value="1"/>
</dbReference>
<dbReference type="SMART" id="SM00710">
    <property type="entry name" value="PbH1"/>
    <property type="match status" value="6"/>
</dbReference>
<keyword evidence="3" id="KW-1185">Reference proteome</keyword>
<sequence length="1051" mass="118001">MKLNNIITAIFLIVFTTAISQEKPGPVPQEAIYKIIDGDTLKLQLYQPQNFKDDENYPAIVFFFGGGWNGGSITQFKPQAEYFASRGMVTVLVDYRVKNRHGTTPFEAVNDAKSAIRFLRIHTKDYHIDPNKIVVSGGSAGGHLAAATTLLPGLNEEGEDLSISTKANALILYNPVIDNGPDGYGYERVKERYKEISPIHNIEKGAPPTLFLLGSEDALIPVSTAYEFKDRMQAVGSQCEVIIYEGQPHGFFNDFKSIEHYKKTTLAADKFLQSLGYLEGEATCCGQKEVVNLLVTKEDISEDTNNTTFNRLEAAIARARELRKNDPEIEIDIELQAGDYHLAEPIVIPAELSGISIRGSDASEVSIKGSIPLKPEWRKHNKNIYVTEVDGNLDFDQLIIAGKAQILARYPNYDENGHYWQGHAADAISKERLASWENPKGAFFHALHKGRWGGYHFKITGINDDGTAILEGGHQNNRPSKPHDEYRMVENVFEELDSPGEWFLDKEQHALYYWPSENVDIATSEIEVSALKNLIQVVGTLENPVRNVSISDISFENSRRTFMEDYEPLLRSDWTIYRGAALFFEGTENCTVKNSSFTNLGGNVIMASKYNKGLEIKGNHIFNCGASAVSFIGDPSAVRSPSFNYAEFVSMAEMDTLPGPKNELYPRECLVENNLIHRIGRIEKQTAGVQISMAMDITVRHNSIYDVPRAGINIGDGTWGGHIIEFNDVFNTVLETSDHGSFNSWGRDRFWLPNRRKMDSLTTARPDMYKWDAVKTTIIRNNRFRCDHGWDIDLDDGSSNYHIYNNLLLNSGLKLREGFDRVAENNIMVNNSLHPHVWFANSRDVFRHNIVGDAYQDVGLVGWGKELDYNFFPTEEAMLKSRIYDRDMHSSYGDPMFNDPSTLDFSVAEDSPALEIGFENFPMDKFGVQKPGLKKIAKTPKVPEIKDPSESKGSPVVSWLRNNLKSVDSSQEQSAYGLNSAEGVIVLRTWKPSPAVQNGGIKEGDVILQAGGKKVKDIQDFFRINSENKTDKLDILVMRNQSEKKLTINVK</sequence>